<protein>
    <submittedName>
        <fullName evidence="1">Uncharacterized protein</fullName>
    </submittedName>
</protein>
<evidence type="ECO:0000313" key="1">
    <source>
        <dbReference type="EMBL" id="KAK8219337.1"/>
    </source>
</evidence>
<dbReference type="EMBL" id="JAMKPW020000004">
    <property type="protein sequence ID" value="KAK8219337.1"/>
    <property type="molecule type" value="Genomic_DNA"/>
</dbReference>
<evidence type="ECO:0000313" key="2">
    <source>
        <dbReference type="Proteomes" id="UP001320706"/>
    </source>
</evidence>
<proteinExistence type="predicted"/>
<sequence>MAKPVFMGEDGGDPRLANAMGRPADYVAPQMRKLHDPNVSFEEYWYYAQRTREEEDAMAVSENEKGILATIFPTKSDKRASGNGSPPIEKRDTDVNLSSQDARMHISDEEWINASRALRLATWPAAFYLITTDILGPFGLPSGYLIWKMFLGLDSFQFPLRTYGDLAYRLYGPIARHSVNFLQSVQLLCNVGIIVISNGQALSQVSKFRLCYAICCLVWAIAGFFVGQVRTLQKYGWLANAAIWMNLLIIFMSMGVAAHSDPNYAAAQGASAGAAVSGPGGPLVAQLPDGSYPPVQHSAGLPVAGNFIGAVEGLMQAVYAYGGAMLFTEFMSEMKRPRDFIKAMWGAQAFIYFFYMLYGLFLYGYQGQYVVNPSYQGLAPYNWQTACNVIGIVSSLIAAGLYGNIGVKVLYNNLFVDLLSAPPLTSRRGNCLNT</sequence>
<organism evidence="1 2">
    <name type="scientific">Zalaria obscura</name>
    <dbReference type="NCBI Taxonomy" id="2024903"/>
    <lineage>
        <taxon>Eukaryota</taxon>
        <taxon>Fungi</taxon>
        <taxon>Dikarya</taxon>
        <taxon>Ascomycota</taxon>
        <taxon>Pezizomycotina</taxon>
        <taxon>Dothideomycetes</taxon>
        <taxon>Dothideomycetidae</taxon>
        <taxon>Dothideales</taxon>
        <taxon>Zalariaceae</taxon>
        <taxon>Zalaria</taxon>
    </lineage>
</organism>
<comment type="caution">
    <text evidence="1">The sequence shown here is derived from an EMBL/GenBank/DDBJ whole genome shotgun (WGS) entry which is preliminary data.</text>
</comment>
<reference evidence="1" key="1">
    <citation type="submission" date="2024-02" db="EMBL/GenBank/DDBJ databases">
        <title>Metagenome Assembled Genome of Zalaria obscura JY119.</title>
        <authorList>
            <person name="Vighnesh L."/>
            <person name="Jagadeeshwari U."/>
            <person name="Venkata Ramana C."/>
            <person name="Sasikala C."/>
        </authorList>
    </citation>
    <scope>NUCLEOTIDE SEQUENCE</scope>
    <source>
        <strain evidence="1">JY119</strain>
    </source>
</reference>
<keyword evidence="2" id="KW-1185">Reference proteome</keyword>
<dbReference type="Proteomes" id="UP001320706">
    <property type="component" value="Unassembled WGS sequence"/>
</dbReference>
<name>A0ACC3SLI6_9PEZI</name>
<gene>
    <name evidence="1" type="ORF">M8818_001071</name>
</gene>
<accession>A0ACC3SLI6</accession>